<dbReference type="CDD" id="cd12797">
    <property type="entry name" value="M23_peptidase"/>
    <property type="match status" value="1"/>
</dbReference>
<evidence type="ECO:0000313" key="4">
    <source>
        <dbReference type="Proteomes" id="UP000242561"/>
    </source>
</evidence>
<protein>
    <recommendedName>
        <fullName evidence="2">LysM domain-containing protein</fullName>
    </recommendedName>
</protein>
<feature type="region of interest" description="Disordered" evidence="1">
    <location>
        <begin position="1"/>
        <end position="24"/>
    </location>
</feature>
<dbReference type="Gene3D" id="3.10.350.10">
    <property type="entry name" value="LysM domain"/>
    <property type="match status" value="2"/>
</dbReference>
<dbReference type="Proteomes" id="UP000242561">
    <property type="component" value="Chromosome"/>
</dbReference>
<dbReference type="Pfam" id="PF01476">
    <property type="entry name" value="LysM"/>
    <property type="match status" value="2"/>
</dbReference>
<dbReference type="Gene3D" id="2.70.70.10">
    <property type="entry name" value="Glucose Permease (Domain IIA)"/>
    <property type="match status" value="1"/>
</dbReference>
<dbReference type="InterPro" id="IPR018392">
    <property type="entry name" value="LysM"/>
</dbReference>
<evidence type="ECO:0000259" key="2">
    <source>
        <dbReference type="PROSITE" id="PS51782"/>
    </source>
</evidence>
<dbReference type="CDD" id="cd00118">
    <property type="entry name" value="LysM"/>
    <property type="match status" value="2"/>
</dbReference>
<proteinExistence type="predicted"/>
<reference evidence="3 4" key="1">
    <citation type="submission" date="2016-11" db="EMBL/GenBank/DDBJ databases">
        <title>Sphingorhabdus sp. LPB0140, isolated from marine environment.</title>
        <authorList>
            <person name="Kim E."/>
            <person name="Yi H."/>
        </authorList>
    </citation>
    <scope>NUCLEOTIDE SEQUENCE [LARGE SCALE GENOMIC DNA]</scope>
    <source>
        <strain evidence="3 4">LPB0140</strain>
    </source>
</reference>
<feature type="domain" description="LysM" evidence="2">
    <location>
        <begin position="107"/>
        <end position="151"/>
    </location>
</feature>
<dbReference type="STRING" id="1913578.LPB140_05555"/>
<dbReference type="GO" id="GO:0004222">
    <property type="term" value="F:metalloendopeptidase activity"/>
    <property type="evidence" value="ECO:0007669"/>
    <property type="project" value="TreeGrafter"/>
</dbReference>
<organism evidence="3 4">
    <name type="scientific">Sphingorhabdus lutea</name>
    <dbReference type="NCBI Taxonomy" id="1913578"/>
    <lineage>
        <taxon>Bacteria</taxon>
        <taxon>Pseudomonadati</taxon>
        <taxon>Pseudomonadota</taxon>
        <taxon>Alphaproteobacteria</taxon>
        <taxon>Sphingomonadales</taxon>
        <taxon>Sphingomonadaceae</taxon>
        <taxon>Sphingorhabdus</taxon>
    </lineage>
</organism>
<feature type="domain" description="LysM" evidence="2">
    <location>
        <begin position="59"/>
        <end position="103"/>
    </location>
</feature>
<evidence type="ECO:0000256" key="1">
    <source>
        <dbReference type="SAM" id="MobiDB-lite"/>
    </source>
</evidence>
<dbReference type="InterPro" id="IPR011055">
    <property type="entry name" value="Dup_hybrid_motif"/>
</dbReference>
<dbReference type="EMBL" id="CP018154">
    <property type="protein sequence ID" value="APG63623.1"/>
    <property type="molecule type" value="Genomic_DNA"/>
</dbReference>
<dbReference type="Pfam" id="PF01551">
    <property type="entry name" value="Peptidase_M23"/>
    <property type="match status" value="1"/>
</dbReference>
<keyword evidence="4" id="KW-1185">Reference proteome</keyword>
<name>A0A1L3JEY7_9SPHN</name>
<dbReference type="KEGG" id="sphl:LPB140_05555"/>
<accession>A0A1L3JEY7</accession>
<dbReference type="SUPFAM" id="SSF51261">
    <property type="entry name" value="Duplicated hybrid motif"/>
    <property type="match status" value="1"/>
</dbReference>
<dbReference type="AlphaFoldDB" id="A0A1L3JEY7"/>
<gene>
    <name evidence="3" type="ORF">LPB140_05555</name>
</gene>
<dbReference type="PROSITE" id="PS51782">
    <property type="entry name" value="LYSM"/>
    <property type="match status" value="2"/>
</dbReference>
<evidence type="ECO:0000313" key="3">
    <source>
        <dbReference type="EMBL" id="APG63623.1"/>
    </source>
</evidence>
<dbReference type="SMART" id="SM00257">
    <property type="entry name" value="LysM"/>
    <property type="match status" value="2"/>
</dbReference>
<sequence length="339" mass="35302">MGKGDSRIPAPSSQNKGAGNTAPILKTEEIYERPDLGASVQPNFNPNQVNKNAKIVPASIYIVQAGDGLYAVEAKTGASFADIAAANDLTMPYILKIGQRLQIPAGTYHRVNSGETGIAIARAYGVKWADIVAMNNLQEPFSLRIGQRLKLPNMAALGNGNSDDLSPEQRANAFNINIDDIVTGGEAASVDYEPSTPKNNVSLATPVAKPASFTGLFTWPLRGELLASFGSKGGGKVNDGINIGAAAGTKIAVAAPGTVVYAGNEIAVFGGLVLVDHGSGYVTAYGHLGQISVNRGDRLSAGDILGNVGSTGYVGAPQLHFEIRKDRVPIDPIGKLPKI</sequence>
<dbReference type="InterPro" id="IPR050570">
    <property type="entry name" value="Cell_wall_metabolism_enzyme"/>
</dbReference>
<dbReference type="InterPro" id="IPR016047">
    <property type="entry name" value="M23ase_b-sheet_dom"/>
</dbReference>
<dbReference type="SUPFAM" id="SSF54106">
    <property type="entry name" value="LysM domain"/>
    <property type="match status" value="1"/>
</dbReference>
<dbReference type="PANTHER" id="PTHR21666">
    <property type="entry name" value="PEPTIDASE-RELATED"/>
    <property type="match status" value="1"/>
</dbReference>
<dbReference type="InterPro" id="IPR036779">
    <property type="entry name" value="LysM_dom_sf"/>
</dbReference>
<dbReference type="PANTHER" id="PTHR21666:SF270">
    <property type="entry name" value="MUREIN HYDROLASE ACTIVATOR ENVC"/>
    <property type="match status" value="1"/>
</dbReference>